<proteinExistence type="predicted"/>
<comment type="caution">
    <text evidence="1">The sequence shown here is derived from an EMBL/GenBank/DDBJ whole genome shotgun (WGS) entry which is preliminary data.</text>
</comment>
<sequence>MSFRVALKCVLGCGTVILFSVSGAIATFLPTVLKAFSKFDNLNVSPGSAFFILEILPFTQFSL</sequence>
<gene>
    <name evidence="1" type="ORF">PMH09_17050</name>
</gene>
<evidence type="ECO:0000313" key="2">
    <source>
        <dbReference type="Proteomes" id="UP001232992"/>
    </source>
</evidence>
<evidence type="ECO:0000313" key="1">
    <source>
        <dbReference type="EMBL" id="MDJ1184898.1"/>
    </source>
</evidence>
<protein>
    <submittedName>
        <fullName evidence="1">Uncharacterized protein</fullName>
    </submittedName>
</protein>
<organism evidence="1 2">
    <name type="scientific">Roseofilum casamattae BLCC-M143</name>
    <dbReference type="NCBI Taxonomy" id="3022442"/>
    <lineage>
        <taxon>Bacteria</taxon>
        <taxon>Bacillati</taxon>
        <taxon>Cyanobacteriota</taxon>
        <taxon>Cyanophyceae</taxon>
        <taxon>Desertifilales</taxon>
        <taxon>Desertifilaceae</taxon>
        <taxon>Roseofilum</taxon>
        <taxon>Roseofilum casamattae</taxon>
    </lineage>
</organism>
<accession>A0ABT7C2Y6</accession>
<name>A0ABT7C2Y6_9CYAN</name>
<reference evidence="1 2" key="1">
    <citation type="submission" date="2023-01" db="EMBL/GenBank/DDBJ databases">
        <title>Novel diversity within Roseofilum (Cyanobacteria; Desertifilaceae) from marine benthic mats with descriptions of four novel species.</title>
        <authorList>
            <person name="Wang Y."/>
            <person name="Berthold D.E."/>
            <person name="Hu J."/>
            <person name="Lefler F.W."/>
            <person name="Laughinghouse H.D. IV."/>
        </authorList>
    </citation>
    <scope>NUCLEOTIDE SEQUENCE [LARGE SCALE GENOMIC DNA]</scope>
    <source>
        <strain evidence="1 2">BLCC-M143</strain>
    </source>
</reference>
<dbReference type="RefSeq" id="WP_283759555.1">
    <property type="nucleotide sequence ID" value="NZ_JAQOSQ010000022.1"/>
</dbReference>
<dbReference type="Proteomes" id="UP001232992">
    <property type="component" value="Unassembled WGS sequence"/>
</dbReference>
<keyword evidence="2" id="KW-1185">Reference proteome</keyword>
<dbReference type="EMBL" id="JAQOSQ010000022">
    <property type="protein sequence ID" value="MDJ1184898.1"/>
    <property type="molecule type" value="Genomic_DNA"/>
</dbReference>